<dbReference type="Proteomes" id="UP000683000">
    <property type="component" value="Unassembled WGS sequence"/>
</dbReference>
<dbReference type="EMBL" id="JAGFBS010000008">
    <property type="protein sequence ID" value="KAG6377868.1"/>
    <property type="molecule type" value="Genomic_DNA"/>
</dbReference>
<keyword evidence="3" id="KW-1185">Reference proteome</keyword>
<protein>
    <submittedName>
        <fullName evidence="2">Uncharacterized protein</fullName>
    </submittedName>
</protein>
<comment type="caution">
    <text evidence="2">The sequence shown here is derived from an EMBL/GenBank/DDBJ whole genome shotgun (WGS) entry which is preliminary data.</text>
</comment>
<feature type="region of interest" description="Disordered" evidence="1">
    <location>
        <begin position="28"/>
        <end position="54"/>
    </location>
</feature>
<accession>A0A8I3ABY6</accession>
<name>A0A8I3ABY6_9AGAM</name>
<evidence type="ECO:0000256" key="1">
    <source>
        <dbReference type="SAM" id="MobiDB-lite"/>
    </source>
</evidence>
<evidence type="ECO:0000313" key="2">
    <source>
        <dbReference type="EMBL" id="KAG6377868.1"/>
    </source>
</evidence>
<dbReference type="InterPro" id="IPR041078">
    <property type="entry name" value="Plavaka"/>
</dbReference>
<reference evidence="2" key="1">
    <citation type="submission" date="2021-03" db="EMBL/GenBank/DDBJ databases">
        <title>Evolutionary innovations through gain and loss of genes in the ectomycorrhizal Boletales.</title>
        <authorList>
            <person name="Wu G."/>
            <person name="Miyauchi S."/>
            <person name="Morin E."/>
            <person name="Yang Z.-L."/>
            <person name="Xu J."/>
            <person name="Martin F.M."/>
        </authorList>
    </citation>
    <scope>NUCLEOTIDE SEQUENCE</scope>
    <source>
        <strain evidence="2">BR01</strain>
    </source>
</reference>
<gene>
    <name evidence="2" type="ORF">JVT61DRAFT_14650</name>
</gene>
<organism evidence="2 3">
    <name type="scientific">Boletus reticuloceps</name>
    <dbReference type="NCBI Taxonomy" id="495285"/>
    <lineage>
        <taxon>Eukaryota</taxon>
        <taxon>Fungi</taxon>
        <taxon>Dikarya</taxon>
        <taxon>Basidiomycota</taxon>
        <taxon>Agaricomycotina</taxon>
        <taxon>Agaricomycetes</taxon>
        <taxon>Agaricomycetidae</taxon>
        <taxon>Boletales</taxon>
        <taxon>Boletineae</taxon>
        <taxon>Boletaceae</taxon>
        <taxon>Boletoideae</taxon>
        <taxon>Boletus</taxon>
    </lineage>
</organism>
<dbReference type="OrthoDB" id="2688393at2759"/>
<proteinExistence type="predicted"/>
<dbReference type="AlphaFoldDB" id="A0A8I3ABY6"/>
<evidence type="ECO:0000313" key="3">
    <source>
        <dbReference type="Proteomes" id="UP000683000"/>
    </source>
</evidence>
<dbReference type="Pfam" id="PF18759">
    <property type="entry name" value="Plavaka"/>
    <property type="match status" value="1"/>
</dbReference>
<sequence length="341" mass="37871">MNQPSNACGSLIPANHLPILRLHVDHSHNPTQATTQPQSPPGPPMDTLSDNSYNQIPEDFDIPPQLDSDLPFAGNVEYHLCTPQVFPGGRTFMGNFFADKYGLLRHENLFYPFASGADWQLGSWLLRSGLSMAAIDSFLSLDLIKSLPILFQSARQLHLRTEMLPSGPRWKSLAMHPSVPTKRAVTLYHRDPIECLQTLLSHPLFQRHISFVPCKVWSTAARLVCVYDDWLSGDHAWELQSSIPAGATLLGVTLSSDKTNISVMSGNCMAHPLLISLANIDPNICCKGSLHGHLLLALLPVPSFIHKKSRVHGLLSDRLFHQCLDHVTSSESCRFPWGHDE</sequence>